<comment type="caution">
    <text evidence="2">The sequence shown here is derived from an EMBL/GenBank/DDBJ whole genome shotgun (WGS) entry which is preliminary data.</text>
</comment>
<dbReference type="Proteomes" id="UP001205063">
    <property type="component" value="Unassembled WGS sequence"/>
</dbReference>
<reference evidence="2" key="1">
    <citation type="submission" date="2022-06" db="EMBL/GenBank/DDBJ databases">
        <title>Isolation of gut microbiota from human fecal samples.</title>
        <authorList>
            <person name="Pamer E.G."/>
            <person name="Barat B."/>
            <person name="Waligurski E."/>
            <person name="Medina S."/>
            <person name="Paddock L."/>
            <person name="Mostad J."/>
        </authorList>
    </citation>
    <scope>NUCLEOTIDE SEQUENCE</scope>
    <source>
        <strain evidence="2">DFI.7.96</strain>
    </source>
</reference>
<proteinExistence type="predicted"/>
<evidence type="ECO:0000313" key="3">
    <source>
        <dbReference type="Proteomes" id="UP001205063"/>
    </source>
</evidence>
<gene>
    <name evidence="2" type="ORF">NE646_13860</name>
</gene>
<dbReference type="AlphaFoldDB" id="A0AAW5KKE5"/>
<sequence>VATTTRWAETLPPSLRDSEKGAPGATASTSPWRNSTLFAERGYAAQQIQPVDLFPRTAHVETVVLLTHNSQGAK</sequence>
<dbReference type="EMBL" id="JANGAB010000176">
    <property type="protein sequence ID" value="MCQ4950720.1"/>
    <property type="molecule type" value="Genomic_DNA"/>
</dbReference>
<evidence type="ECO:0000256" key="1">
    <source>
        <dbReference type="SAM" id="MobiDB-lite"/>
    </source>
</evidence>
<evidence type="ECO:0000313" key="2">
    <source>
        <dbReference type="EMBL" id="MCQ4950720.1"/>
    </source>
</evidence>
<feature type="region of interest" description="Disordered" evidence="1">
    <location>
        <begin position="1"/>
        <end position="33"/>
    </location>
</feature>
<accession>A0AAW5KKE5</accession>
<dbReference type="InterPro" id="IPR029063">
    <property type="entry name" value="SAM-dependent_MTases_sf"/>
</dbReference>
<dbReference type="RefSeq" id="WP_256136858.1">
    <property type="nucleotide sequence ID" value="NZ_JANGAB010000176.1"/>
</dbReference>
<dbReference type="Gene3D" id="3.40.50.150">
    <property type="entry name" value="Vaccinia Virus protein VP39"/>
    <property type="match status" value="1"/>
</dbReference>
<organism evidence="2 3">
    <name type="scientific">Bittarella massiliensis</name>
    <name type="common">ex Durand et al. 2017</name>
    <dbReference type="NCBI Taxonomy" id="1720313"/>
    <lineage>
        <taxon>Bacteria</taxon>
        <taxon>Bacillati</taxon>
        <taxon>Bacillota</taxon>
        <taxon>Clostridia</taxon>
        <taxon>Eubacteriales</taxon>
        <taxon>Oscillospiraceae</taxon>
        <taxon>Bittarella (ex Durand et al. 2017)</taxon>
    </lineage>
</organism>
<feature type="non-terminal residue" evidence="2">
    <location>
        <position position="1"/>
    </location>
</feature>
<protein>
    <submittedName>
        <fullName evidence="2">Uncharacterized protein</fullName>
    </submittedName>
</protein>
<name>A0AAW5KKE5_9FIRM</name>